<dbReference type="InterPro" id="IPR006594">
    <property type="entry name" value="LisH"/>
</dbReference>
<name>C5P0R3_COCP7</name>
<evidence type="ECO:0000256" key="7">
    <source>
        <dbReference type="ARBA" id="ARBA00022771"/>
    </source>
</evidence>
<reference evidence="15 16" key="1">
    <citation type="journal article" date="2009" name="Genome Res.">
        <title>Comparative genomic analyses of the human fungal pathogens Coccidioides and their relatives.</title>
        <authorList>
            <person name="Sharpton T.J."/>
            <person name="Stajich J.E."/>
            <person name="Rounsley S.D."/>
            <person name="Gardner M.J."/>
            <person name="Wortman J.R."/>
            <person name="Jordar V.S."/>
            <person name="Maiti R."/>
            <person name="Kodira C.D."/>
            <person name="Neafsey D.E."/>
            <person name="Zeng Q."/>
            <person name="Hung C.-Y."/>
            <person name="McMahan C."/>
            <person name="Muszewska A."/>
            <person name="Grynberg M."/>
            <person name="Mandel M.A."/>
            <person name="Kellner E.M."/>
            <person name="Barker B.M."/>
            <person name="Galgiani J.N."/>
            <person name="Orbach M.J."/>
            <person name="Kirkland T.N."/>
            <person name="Cole G.T."/>
            <person name="Henn M.R."/>
            <person name="Birren B.W."/>
            <person name="Taylor J.W."/>
        </authorList>
    </citation>
    <scope>NUCLEOTIDE SEQUENCE [LARGE SCALE GENOMIC DNA]</scope>
    <source>
        <strain evidence="16">C735</strain>
    </source>
</reference>
<dbReference type="AlphaFoldDB" id="C5P0R3"/>
<dbReference type="InterPro" id="IPR037683">
    <property type="entry name" value="Rmd5_dRing"/>
</dbReference>
<dbReference type="EMBL" id="ACFW01000009">
    <property type="protein sequence ID" value="EER29271.1"/>
    <property type="molecule type" value="Genomic_DNA"/>
</dbReference>
<dbReference type="GO" id="GO:0005634">
    <property type="term" value="C:nucleus"/>
    <property type="evidence" value="ECO:0007669"/>
    <property type="project" value="TreeGrafter"/>
</dbReference>
<keyword evidence="6" id="KW-0479">Metal-binding</keyword>
<dbReference type="FunFam" id="3.30.40.10:FF:000143">
    <property type="entry name" value="Regulator of gluconeogenesis Rmd5"/>
    <property type="match status" value="1"/>
</dbReference>
<dbReference type="SMART" id="SM00757">
    <property type="entry name" value="CRA"/>
    <property type="match status" value="1"/>
</dbReference>
<evidence type="ECO:0000256" key="2">
    <source>
        <dbReference type="ARBA" id="ARBA00004496"/>
    </source>
</evidence>
<evidence type="ECO:0000256" key="12">
    <source>
        <dbReference type="PROSITE-ProRule" id="PRU01215"/>
    </source>
</evidence>
<dbReference type="PROSITE" id="PS50896">
    <property type="entry name" value="LISH"/>
    <property type="match status" value="1"/>
</dbReference>
<evidence type="ECO:0000313" key="15">
    <source>
        <dbReference type="EMBL" id="EER29271.1"/>
    </source>
</evidence>
<dbReference type="InterPro" id="IPR013144">
    <property type="entry name" value="CRA_dom"/>
</dbReference>
<dbReference type="PANTHER" id="PTHR12170">
    <property type="entry name" value="MACROPHAGE ERYTHROBLAST ATTACHER-RELATED"/>
    <property type="match status" value="1"/>
</dbReference>
<comment type="similarity">
    <text evidence="9">Belongs to the RMD5/GID2 family.</text>
</comment>
<comment type="subcellular location">
    <subcellularLocation>
        <location evidence="2">Cytoplasm</location>
    </subcellularLocation>
</comment>
<dbReference type="PROSITE" id="PS51867">
    <property type="entry name" value="ZF_RING_GID"/>
    <property type="match status" value="1"/>
</dbReference>
<dbReference type="HOGENOM" id="CLU_020227_0_0_1"/>
<evidence type="ECO:0000256" key="10">
    <source>
        <dbReference type="ARBA" id="ARBA00075398"/>
    </source>
</evidence>
<evidence type="ECO:0000256" key="3">
    <source>
        <dbReference type="ARBA" id="ARBA00017917"/>
    </source>
</evidence>
<dbReference type="PROSITE" id="PS50897">
    <property type="entry name" value="CTLH"/>
    <property type="match status" value="1"/>
</dbReference>
<feature type="domain" description="RING-Gid-type" evidence="14">
    <location>
        <begin position="362"/>
        <end position="403"/>
    </location>
</feature>
<evidence type="ECO:0000256" key="11">
    <source>
        <dbReference type="ARBA" id="ARBA00080744"/>
    </source>
</evidence>
<keyword evidence="5" id="KW-0963">Cytoplasm</keyword>
<dbReference type="GO" id="GO:0008270">
    <property type="term" value="F:zinc ion binding"/>
    <property type="evidence" value="ECO:0007669"/>
    <property type="project" value="UniProtKB-KW"/>
</dbReference>
<dbReference type="InterPro" id="IPR027370">
    <property type="entry name" value="Znf-RING_euk"/>
</dbReference>
<dbReference type="PANTHER" id="PTHR12170:SF3">
    <property type="entry name" value="GH10162P"/>
    <property type="match status" value="1"/>
</dbReference>
<evidence type="ECO:0000256" key="6">
    <source>
        <dbReference type="ARBA" id="ARBA00022723"/>
    </source>
</evidence>
<dbReference type="InterPro" id="IPR006595">
    <property type="entry name" value="CTLH_C"/>
</dbReference>
<gene>
    <name evidence="15" type="ORF">CPC735_069530</name>
</gene>
<dbReference type="InterPro" id="IPR045098">
    <property type="entry name" value="Fyv10_fam"/>
</dbReference>
<dbReference type="GO" id="GO:0005737">
    <property type="term" value="C:cytoplasm"/>
    <property type="evidence" value="ECO:0007669"/>
    <property type="project" value="UniProtKB-SubCell"/>
</dbReference>
<comment type="caution">
    <text evidence="15">The sequence shown here is derived from an EMBL/GenBank/DDBJ whole genome shotgun (WGS) entry which is preliminary data.</text>
</comment>
<dbReference type="InterPro" id="IPR024964">
    <property type="entry name" value="CTLH/CRA"/>
</dbReference>
<dbReference type="Proteomes" id="UP000009084">
    <property type="component" value="Unassembled WGS sequence"/>
</dbReference>
<dbReference type="GO" id="GO:0043161">
    <property type="term" value="P:proteasome-mediated ubiquitin-dependent protein catabolic process"/>
    <property type="evidence" value="ECO:0007669"/>
    <property type="project" value="InterPro"/>
</dbReference>
<feature type="zinc finger region" description="RING-Gid-type" evidence="12">
    <location>
        <begin position="362"/>
        <end position="403"/>
    </location>
</feature>
<organism evidence="15 16">
    <name type="scientific">Coccidioides posadasii (strain C735)</name>
    <name type="common">Valley fever fungus</name>
    <dbReference type="NCBI Taxonomy" id="222929"/>
    <lineage>
        <taxon>Eukaryota</taxon>
        <taxon>Fungi</taxon>
        <taxon>Dikarya</taxon>
        <taxon>Ascomycota</taxon>
        <taxon>Pezizomycotina</taxon>
        <taxon>Eurotiomycetes</taxon>
        <taxon>Eurotiomycetidae</taxon>
        <taxon>Onygenales</taxon>
        <taxon>Onygenaceae</taxon>
        <taxon>Coccidioides</taxon>
    </lineage>
</organism>
<evidence type="ECO:0000256" key="5">
    <source>
        <dbReference type="ARBA" id="ARBA00022490"/>
    </source>
</evidence>
<evidence type="ECO:0000256" key="1">
    <source>
        <dbReference type="ARBA" id="ARBA00002343"/>
    </source>
</evidence>
<evidence type="ECO:0000313" key="16">
    <source>
        <dbReference type="Proteomes" id="UP000009084"/>
    </source>
</evidence>
<evidence type="ECO:0000256" key="9">
    <source>
        <dbReference type="ARBA" id="ARBA00061136"/>
    </source>
</evidence>
<dbReference type="Pfam" id="PF10607">
    <property type="entry name" value="CTLH"/>
    <property type="match status" value="1"/>
</dbReference>
<comment type="function">
    <text evidence="1">Involved in the proteasome-dependent degradation of fructose-1,6-bisphosphatase.</text>
</comment>
<dbReference type="KEGG" id="cpw:9696910"/>
<proteinExistence type="inferred from homology"/>
<dbReference type="Gene3D" id="3.30.40.10">
    <property type="entry name" value="Zinc/RING finger domain, C3HC4 (zinc finger)"/>
    <property type="match status" value="1"/>
</dbReference>
<evidence type="ECO:0000256" key="4">
    <source>
        <dbReference type="ARBA" id="ARBA00018741"/>
    </source>
</evidence>
<feature type="domain" description="CTLH" evidence="13">
    <location>
        <begin position="172"/>
        <end position="230"/>
    </location>
</feature>
<dbReference type="SUPFAM" id="SSF57850">
    <property type="entry name" value="RING/U-box"/>
    <property type="match status" value="1"/>
</dbReference>
<dbReference type="GO" id="GO:0061630">
    <property type="term" value="F:ubiquitin protein ligase activity"/>
    <property type="evidence" value="ECO:0007669"/>
    <property type="project" value="InterPro"/>
</dbReference>
<accession>C5P0R3</accession>
<dbReference type="Pfam" id="PF13445">
    <property type="entry name" value="zf-RING_UBOX"/>
    <property type="match status" value="1"/>
</dbReference>
<keyword evidence="8" id="KW-0862">Zinc</keyword>
<evidence type="ECO:0000259" key="13">
    <source>
        <dbReference type="PROSITE" id="PS50897"/>
    </source>
</evidence>
<dbReference type="InterPro" id="IPR013083">
    <property type="entry name" value="Znf_RING/FYVE/PHD"/>
</dbReference>
<dbReference type="VEuPathDB" id="FungiDB:CPC735_069530"/>
<protein>
    <recommendedName>
        <fullName evidence="4">Protein FYV10</fullName>
    </recommendedName>
    <alternativeName>
        <fullName evidence="11">GID complex catalytic subunit 2</fullName>
    </alternativeName>
    <alternativeName>
        <fullName evidence="10">Glucose-induced degradation protein 2</fullName>
    </alternativeName>
    <alternativeName>
        <fullName evidence="3">Protein fyv10</fullName>
    </alternativeName>
</protein>
<evidence type="ECO:0000259" key="14">
    <source>
        <dbReference type="PROSITE" id="PS51867"/>
    </source>
</evidence>
<dbReference type="OrthoDB" id="1933281at2759"/>
<dbReference type="CDD" id="cd16652">
    <property type="entry name" value="dRING_Rmd5p-like"/>
    <property type="match status" value="1"/>
</dbReference>
<sequence>MELLQKEHQRVFKRVQSSKSINDVQATIDLLREARDAIERDPSSASITLAKLQNPAKASFDTINDSLKETYTALNKYGRALDKARCSWTMTRDKPLPSTEYDALSLQSALVNRAIAMHLLREGQFSVASTFLSEVAANPTPAQSFSDIPSSGQRNNAYQQFDDLQSGEMRDQFSLMYRILHQLREEQNLLPAIDWAREHRVELEKRGSNLEFELCRLQFVWLFHGGKTGNTSMIAGRAAALEYARTDFRHFHARHLREVEQLMGAMAFCPNLDDSPYKSIFNNPWAWSDVATAFTREFCALLGLSADSPLYIAATAGAIALPTLLKLQAIMKEKRTEWTTQNELPVEIPLPPSYLFHSIFVCPVSKEQTTDDNPPMMMPCGHVVAEESLMRLSKGGKFKCPYCPNESHPRDAKKVIL</sequence>
<evidence type="ECO:0000256" key="8">
    <source>
        <dbReference type="ARBA" id="ARBA00022833"/>
    </source>
</evidence>
<keyword evidence="7 12" id="KW-0863">Zinc-finger</keyword>
<dbReference type="GO" id="GO:0034657">
    <property type="term" value="C:GID complex"/>
    <property type="evidence" value="ECO:0007669"/>
    <property type="project" value="TreeGrafter"/>
</dbReference>
<dbReference type="InterPro" id="IPR044063">
    <property type="entry name" value="ZF_RING_GID"/>
</dbReference>